<proteinExistence type="predicted"/>
<protein>
    <submittedName>
        <fullName evidence="1">Uncharacterized protein</fullName>
    </submittedName>
</protein>
<organism evidence="1 2">
    <name type="scientific">Chaenocephalus aceratus</name>
    <name type="common">Blackfin icefish</name>
    <name type="synonym">Chaenichthys aceratus</name>
    <dbReference type="NCBI Taxonomy" id="36190"/>
    <lineage>
        <taxon>Eukaryota</taxon>
        <taxon>Metazoa</taxon>
        <taxon>Chordata</taxon>
        <taxon>Craniata</taxon>
        <taxon>Vertebrata</taxon>
        <taxon>Euteleostomi</taxon>
        <taxon>Actinopterygii</taxon>
        <taxon>Neopterygii</taxon>
        <taxon>Teleostei</taxon>
        <taxon>Neoteleostei</taxon>
        <taxon>Acanthomorphata</taxon>
        <taxon>Eupercaria</taxon>
        <taxon>Perciformes</taxon>
        <taxon>Notothenioidei</taxon>
        <taxon>Channichthyidae</taxon>
        <taxon>Chaenocephalus</taxon>
    </lineage>
</organism>
<evidence type="ECO:0000313" key="2">
    <source>
        <dbReference type="Proteomes" id="UP001057452"/>
    </source>
</evidence>
<dbReference type="EMBL" id="CM043805">
    <property type="protein sequence ID" value="KAI4806130.1"/>
    <property type="molecule type" value="Genomic_DNA"/>
</dbReference>
<keyword evidence="2" id="KW-1185">Reference proteome</keyword>
<accession>A0ACB9W1I2</accession>
<dbReference type="Proteomes" id="UP001057452">
    <property type="component" value="Chromosome 21"/>
</dbReference>
<evidence type="ECO:0000313" key="1">
    <source>
        <dbReference type="EMBL" id="KAI4806130.1"/>
    </source>
</evidence>
<name>A0ACB9W1I2_CHAAC</name>
<reference evidence="1" key="1">
    <citation type="submission" date="2022-05" db="EMBL/GenBank/DDBJ databases">
        <title>Chromosome-level genome of Chaenocephalus aceratus.</title>
        <authorList>
            <person name="Park H."/>
        </authorList>
    </citation>
    <scope>NUCLEOTIDE SEQUENCE</scope>
    <source>
        <strain evidence="1">KU_202001</strain>
    </source>
</reference>
<gene>
    <name evidence="1" type="ORF">KUCAC02_010710</name>
</gene>
<sequence length="271" mass="31440">MEDEETTLALIRCYCYEKYFNHAVNAAAASQRKFSNDPIYMFFHAYGNLMQDQIQEASIELDTIRDSRDVSLCTLMALVFAEKKKTNPDKEVIQELDAKVKDDRKSASPKSLYYAGMFLWLLGRNDKAREYTERMIKLSSGSREGIILKAWIDVTSGKDAYARKAGKYFDEGLKEKADVFALMGKAQYYEYRQNYYPGLWRWLTRDGDISETVKQLSNLISSLEILEPHNPELFYRMSLAFTRVCGRNEKVIEQTFRMVERAFSVASETQI</sequence>
<comment type="caution">
    <text evidence="1">The sequence shown here is derived from an EMBL/GenBank/DDBJ whole genome shotgun (WGS) entry which is preliminary data.</text>
</comment>